<dbReference type="KEGG" id="vg:55619341"/>
<gene>
    <name evidence="3" type="primary">96</name>
    <name evidence="3" type="ORF">SEA_THETABOB_96</name>
</gene>
<protein>
    <submittedName>
        <fullName evidence="3">Uncharacterized protein</fullName>
    </submittedName>
</protein>
<feature type="domain" description="DUF7340" evidence="1">
    <location>
        <begin position="151"/>
        <end position="211"/>
    </location>
</feature>
<evidence type="ECO:0000313" key="3">
    <source>
        <dbReference type="EMBL" id="QDF19983.1"/>
    </source>
</evidence>
<evidence type="ECO:0000259" key="2">
    <source>
        <dbReference type="Pfam" id="PF24030"/>
    </source>
</evidence>
<organism evidence="3 4">
    <name type="scientific">Mycobacterium phage ThetaBob</name>
    <dbReference type="NCBI Taxonomy" id="2588513"/>
    <lineage>
        <taxon>Viruses</taxon>
        <taxon>Duplodnaviria</taxon>
        <taxon>Heunggongvirae</taxon>
        <taxon>Uroviricota</taxon>
        <taxon>Caudoviricetes</taxon>
        <taxon>Gracegardnervirinae</taxon>
        <taxon>Thetabobvirus</taxon>
        <taxon>Thetabobvirus thetabob</taxon>
        <taxon>Mycobacterium virus ThetaBob</taxon>
    </lineage>
</organism>
<keyword evidence="4" id="KW-1185">Reference proteome</keyword>
<dbReference type="GeneID" id="55619341"/>
<reference evidence="3 4" key="1">
    <citation type="submission" date="2019-05" db="EMBL/GenBank/DDBJ databases">
        <authorList>
            <person name="Plymale R.C."/>
            <person name="Garlena R.A."/>
            <person name="Russell D.A."/>
            <person name="Pope W.H."/>
            <person name="Jacobs-Sera D."/>
            <person name="Hatfull G.F."/>
        </authorList>
    </citation>
    <scope>NUCLEOTIDE SEQUENCE [LARGE SCALE GENOMIC DNA]</scope>
</reference>
<dbReference type="EMBL" id="MK977709">
    <property type="protein sequence ID" value="QDF19983.1"/>
    <property type="molecule type" value="Genomic_DNA"/>
</dbReference>
<accession>A0A4Y6EMQ8</accession>
<name>A0A4Y6EMQ8_9CAUD</name>
<dbReference type="Pfam" id="PF24030">
    <property type="entry name" value="DUF7341"/>
    <property type="match status" value="1"/>
</dbReference>
<dbReference type="RefSeq" id="YP_009848915.1">
    <property type="nucleotide sequence ID" value="NC_048788.1"/>
</dbReference>
<dbReference type="InterPro" id="IPR055764">
    <property type="entry name" value="DUF7340"/>
</dbReference>
<dbReference type="Proteomes" id="UP000317774">
    <property type="component" value="Segment"/>
</dbReference>
<dbReference type="Pfam" id="PF24029">
    <property type="entry name" value="DUF7340"/>
    <property type="match status" value="1"/>
</dbReference>
<proteinExistence type="predicted"/>
<dbReference type="InterPro" id="IPR055765">
    <property type="entry name" value="DUF7341"/>
</dbReference>
<evidence type="ECO:0000313" key="4">
    <source>
        <dbReference type="Proteomes" id="UP000317774"/>
    </source>
</evidence>
<sequence length="219" mass="24304">MTQPQEADGNIIEARKHLGIAISALIDPKPTTRQLEDGTSRIEWLDSLYDQLIDALPGGQGNASRVPQSSPPMCLDAVDLLREIEAQTAVWEPRPNLDASVDNPQPIAVQRLQAIDKRQWRPQDTSLVEDMSTLISKWCDKINATLNPQSKWTLPNPCPACNKNLVYRKNSSGDTVRQPALQIGPNGCECQNCHTTWGPEYFQHLAKVLGYSLPQGVLE</sequence>
<evidence type="ECO:0000259" key="1">
    <source>
        <dbReference type="Pfam" id="PF24029"/>
    </source>
</evidence>
<feature type="domain" description="DUF7341" evidence="2">
    <location>
        <begin position="11"/>
        <end position="146"/>
    </location>
</feature>